<dbReference type="InterPro" id="IPR014710">
    <property type="entry name" value="RmlC-like_jellyroll"/>
</dbReference>
<feature type="chain" id="PRO_5047199824" evidence="1">
    <location>
        <begin position="21"/>
        <end position="188"/>
    </location>
</feature>
<comment type="caution">
    <text evidence="2">The sequence shown here is derived from an EMBL/GenBank/DDBJ whole genome shotgun (WGS) entry which is preliminary data.</text>
</comment>
<keyword evidence="3" id="KW-1185">Reference proteome</keyword>
<protein>
    <submittedName>
        <fullName evidence="2">Uncharacterized protein</fullName>
    </submittedName>
</protein>
<dbReference type="Gene3D" id="2.60.120.10">
    <property type="entry name" value="Jelly Rolls"/>
    <property type="match status" value="1"/>
</dbReference>
<dbReference type="SUPFAM" id="SSF51182">
    <property type="entry name" value="RmlC-like cupins"/>
    <property type="match status" value="1"/>
</dbReference>
<evidence type="ECO:0000313" key="3">
    <source>
        <dbReference type="Proteomes" id="UP001642483"/>
    </source>
</evidence>
<evidence type="ECO:0000313" key="2">
    <source>
        <dbReference type="EMBL" id="CAK8696120.1"/>
    </source>
</evidence>
<organism evidence="2 3">
    <name type="scientific">Clavelina lepadiformis</name>
    <name type="common">Light-bulb sea squirt</name>
    <name type="synonym">Ascidia lepadiformis</name>
    <dbReference type="NCBI Taxonomy" id="159417"/>
    <lineage>
        <taxon>Eukaryota</taxon>
        <taxon>Metazoa</taxon>
        <taxon>Chordata</taxon>
        <taxon>Tunicata</taxon>
        <taxon>Ascidiacea</taxon>
        <taxon>Aplousobranchia</taxon>
        <taxon>Clavelinidae</taxon>
        <taxon>Clavelina</taxon>
    </lineage>
</organism>
<gene>
    <name evidence="2" type="ORF">CVLEPA_LOCUS29304</name>
</gene>
<feature type="signal peptide" evidence="1">
    <location>
        <begin position="1"/>
        <end position="20"/>
    </location>
</feature>
<sequence>MRGLIFCFALCLLCMHGVCQERNYLKSDHWREKFGLTQIDRRQVSMSSMKTVGSKDDQFSGRWFYGQITGRDRTLFYRVSNADSVLSLIRGGPINVYILNSSTRDLSQSVLGGRTSGGLVRLVPKGSYLAIEVRAYDDRERYALYSIVTVPAITRDDIEFADRDELLGRFREHGRIIRRFTRPSSSSK</sequence>
<dbReference type="EMBL" id="CAWYQH010000152">
    <property type="protein sequence ID" value="CAK8696120.1"/>
    <property type="molecule type" value="Genomic_DNA"/>
</dbReference>
<proteinExistence type="predicted"/>
<name>A0ABP0H0W4_CLALP</name>
<reference evidence="2 3" key="1">
    <citation type="submission" date="2024-02" db="EMBL/GenBank/DDBJ databases">
        <authorList>
            <person name="Daric V."/>
            <person name="Darras S."/>
        </authorList>
    </citation>
    <scope>NUCLEOTIDE SEQUENCE [LARGE SCALE GENOMIC DNA]</scope>
</reference>
<dbReference type="InterPro" id="IPR011051">
    <property type="entry name" value="RmlC_Cupin_sf"/>
</dbReference>
<dbReference type="Proteomes" id="UP001642483">
    <property type="component" value="Unassembled WGS sequence"/>
</dbReference>
<keyword evidence="1" id="KW-0732">Signal</keyword>
<evidence type="ECO:0000256" key="1">
    <source>
        <dbReference type="SAM" id="SignalP"/>
    </source>
</evidence>
<accession>A0ABP0H0W4</accession>